<dbReference type="Pfam" id="PF07716">
    <property type="entry name" value="bZIP_2"/>
    <property type="match status" value="1"/>
</dbReference>
<reference evidence="4" key="1">
    <citation type="submission" date="2021-01" db="EMBL/GenBank/DDBJ databases">
        <title>Chromosome-level genome assembly of a human fungal pathogen reveals clustering of transcriptionally co-regulated genes.</title>
        <authorList>
            <person name="Voorhies M."/>
            <person name="Cohen S."/>
            <person name="Shea T.P."/>
            <person name="Petrus S."/>
            <person name="Munoz J.F."/>
            <person name="Poplawski S."/>
            <person name="Goldman W.E."/>
            <person name="Michael T."/>
            <person name="Cuomo C.A."/>
            <person name="Sil A."/>
            <person name="Beyhan S."/>
        </authorList>
    </citation>
    <scope>NUCLEOTIDE SEQUENCE</scope>
    <source>
        <strain evidence="4">WU24</strain>
    </source>
</reference>
<dbReference type="SMART" id="SM00338">
    <property type="entry name" value="BRLZ"/>
    <property type="match status" value="1"/>
</dbReference>
<feature type="domain" description="BZIP" evidence="3">
    <location>
        <begin position="357"/>
        <end position="420"/>
    </location>
</feature>
<feature type="compositionally biased region" description="Basic and acidic residues" evidence="2">
    <location>
        <begin position="16"/>
        <end position="25"/>
    </location>
</feature>
<dbReference type="OrthoDB" id="2257100at2759"/>
<dbReference type="Proteomes" id="UP000663671">
    <property type="component" value="Chromosome 3"/>
</dbReference>
<evidence type="ECO:0000313" key="5">
    <source>
        <dbReference type="Proteomes" id="UP000663671"/>
    </source>
</evidence>
<dbReference type="GO" id="GO:0003700">
    <property type="term" value="F:DNA-binding transcription factor activity"/>
    <property type="evidence" value="ECO:0007669"/>
    <property type="project" value="InterPro"/>
</dbReference>
<dbReference type="PROSITE" id="PS50217">
    <property type="entry name" value="BZIP"/>
    <property type="match status" value="1"/>
</dbReference>
<feature type="compositionally biased region" description="Polar residues" evidence="2">
    <location>
        <begin position="298"/>
        <end position="318"/>
    </location>
</feature>
<evidence type="ECO:0000256" key="2">
    <source>
        <dbReference type="SAM" id="MobiDB-lite"/>
    </source>
</evidence>
<evidence type="ECO:0000313" key="4">
    <source>
        <dbReference type="EMBL" id="QSS66074.1"/>
    </source>
</evidence>
<evidence type="ECO:0000256" key="1">
    <source>
        <dbReference type="SAM" id="Coils"/>
    </source>
</evidence>
<name>A0A8A1MMZ6_AJECA</name>
<keyword evidence="1" id="KW-0175">Coiled coil</keyword>
<dbReference type="SUPFAM" id="SSF57959">
    <property type="entry name" value="Leucine zipper domain"/>
    <property type="match status" value="1"/>
</dbReference>
<dbReference type="Gene3D" id="3.30.160.60">
    <property type="entry name" value="Classic Zinc Finger"/>
    <property type="match status" value="1"/>
</dbReference>
<feature type="region of interest" description="Disordered" evidence="2">
    <location>
        <begin position="297"/>
        <end position="363"/>
    </location>
</feature>
<dbReference type="VEuPathDB" id="FungiDB:I7I51_06925"/>
<gene>
    <name evidence="4" type="ORF">I7I51_06925</name>
</gene>
<accession>A0A8A1MMZ6</accession>
<proteinExistence type="predicted"/>
<evidence type="ECO:0000259" key="3">
    <source>
        <dbReference type="PROSITE" id="PS50217"/>
    </source>
</evidence>
<protein>
    <submittedName>
        <fullName evidence="4">BZIP family transcription factor</fullName>
    </submittedName>
</protein>
<dbReference type="InterPro" id="IPR046347">
    <property type="entry name" value="bZIP_sf"/>
</dbReference>
<organism evidence="4 5">
    <name type="scientific">Ajellomyces capsulatus</name>
    <name type="common">Darling's disease fungus</name>
    <name type="synonym">Histoplasma capsulatum</name>
    <dbReference type="NCBI Taxonomy" id="5037"/>
    <lineage>
        <taxon>Eukaryota</taxon>
        <taxon>Fungi</taxon>
        <taxon>Dikarya</taxon>
        <taxon>Ascomycota</taxon>
        <taxon>Pezizomycotina</taxon>
        <taxon>Eurotiomycetes</taxon>
        <taxon>Eurotiomycetidae</taxon>
        <taxon>Onygenales</taxon>
        <taxon>Ajellomycetaceae</taxon>
        <taxon>Histoplasma</taxon>
    </lineage>
</organism>
<dbReference type="PROSITE" id="PS00036">
    <property type="entry name" value="BZIP_BASIC"/>
    <property type="match status" value="1"/>
</dbReference>
<dbReference type="InterPro" id="IPR004827">
    <property type="entry name" value="bZIP"/>
</dbReference>
<dbReference type="EMBL" id="CP069115">
    <property type="protein sequence ID" value="QSS66074.1"/>
    <property type="molecule type" value="Genomic_DNA"/>
</dbReference>
<feature type="region of interest" description="Disordered" evidence="2">
    <location>
        <begin position="1"/>
        <end position="25"/>
    </location>
</feature>
<feature type="compositionally biased region" description="Low complexity" evidence="2">
    <location>
        <begin position="338"/>
        <end position="358"/>
    </location>
</feature>
<sequence length="424" mass="46310">MAATIPASRHNPSLPLERRDTSKPKCDNINAAPSGLHVCDFDASLYSQNQYQSLLPFAAASVPTAPPATSNLPSASSSSFGSIHSSASARELSSPLACPGYQQKHDISNQLSGVDDISPVNYHLSPDSLFPLSTEGSVSHAQNAAAATIAPTSPWLDLLELNHNNLDRGDQSLSSSFLLSSGINLQAKAASTLSNPPSDSPVPDALSECNLLYPDSKGNALDIDESLFSTLQERTFHFNARNFSDAFAMQIPPDTQIYLPDFNYPPNNAQRNYLPTCQSIHNQDINHLQHLESHVAIPSQSHSQVPTQHVQEYHSSPQSPAPITRAGLDPTTNSRQLSPSSTRTSPPPTAVTTATPADRVADKRRRNTLAARRFRQKQHDRVAELERALESVCKERDELKMQAARWEGEVVALRGMLRRRNFKD</sequence>
<dbReference type="CDD" id="cd12193">
    <property type="entry name" value="bZIP_GCN4"/>
    <property type="match status" value="1"/>
</dbReference>
<feature type="coiled-coil region" evidence="1">
    <location>
        <begin position="375"/>
        <end position="409"/>
    </location>
</feature>
<dbReference type="AlphaFoldDB" id="A0A8A1MMZ6"/>